<protein>
    <submittedName>
        <fullName evidence="1">Uncharacterized protein</fullName>
    </submittedName>
</protein>
<accession>A0A7R8ZUJ9</accession>
<organism evidence="1">
    <name type="scientific">Cyprideis torosa</name>
    <dbReference type="NCBI Taxonomy" id="163714"/>
    <lineage>
        <taxon>Eukaryota</taxon>
        <taxon>Metazoa</taxon>
        <taxon>Ecdysozoa</taxon>
        <taxon>Arthropoda</taxon>
        <taxon>Crustacea</taxon>
        <taxon>Oligostraca</taxon>
        <taxon>Ostracoda</taxon>
        <taxon>Podocopa</taxon>
        <taxon>Podocopida</taxon>
        <taxon>Cytherocopina</taxon>
        <taxon>Cytheroidea</taxon>
        <taxon>Cytherideidae</taxon>
        <taxon>Cyprideis</taxon>
    </lineage>
</organism>
<sequence length="67" mass="7334">MGIEKVHDDLRDVSTTVSMAGGLPRSWWGHDGHIPARNHPRRINESCLVQSKAISISSASMGRLHSS</sequence>
<dbReference type="EMBL" id="OB664340">
    <property type="protein sequence ID" value="CAD7232180.1"/>
    <property type="molecule type" value="Genomic_DNA"/>
</dbReference>
<proteinExistence type="predicted"/>
<dbReference type="AlphaFoldDB" id="A0A7R8ZUJ9"/>
<reference evidence="1" key="1">
    <citation type="submission" date="2020-11" db="EMBL/GenBank/DDBJ databases">
        <authorList>
            <person name="Tran Van P."/>
        </authorList>
    </citation>
    <scope>NUCLEOTIDE SEQUENCE</scope>
</reference>
<gene>
    <name evidence="1" type="ORF">CTOB1V02_LOCUS10021</name>
</gene>
<evidence type="ECO:0000313" key="1">
    <source>
        <dbReference type="EMBL" id="CAD7232180.1"/>
    </source>
</evidence>
<name>A0A7R8ZUJ9_9CRUS</name>